<feature type="compositionally biased region" description="Low complexity" evidence="2">
    <location>
        <begin position="61"/>
        <end position="84"/>
    </location>
</feature>
<dbReference type="InterPro" id="IPR051589">
    <property type="entry name" value="Sialate-O-sulfotransferase"/>
</dbReference>
<evidence type="ECO:0000313" key="5">
    <source>
        <dbReference type="Proteomes" id="UP000266841"/>
    </source>
</evidence>
<comment type="similarity">
    <text evidence="1">Belongs to the WSCD family.</text>
</comment>
<feature type="region of interest" description="Disordered" evidence="2">
    <location>
        <begin position="841"/>
        <end position="871"/>
    </location>
</feature>
<protein>
    <recommendedName>
        <fullName evidence="3">Sulfotransferase domain-containing protein</fullName>
    </recommendedName>
</protein>
<dbReference type="PANTHER" id="PTHR45964:SF5">
    <property type="entry name" value="WSCD FAMILY MEMBER CG9164"/>
    <property type="match status" value="1"/>
</dbReference>
<dbReference type="GO" id="GO:0008146">
    <property type="term" value="F:sulfotransferase activity"/>
    <property type="evidence" value="ECO:0007669"/>
    <property type="project" value="InterPro"/>
</dbReference>
<dbReference type="Pfam" id="PF00685">
    <property type="entry name" value="Sulfotransfer_1"/>
    <property type="match status" value="1"/>
</dbReference>
<dbReference type="AlphaFoldDB" id="K0SQ86"/>
<comment type="caution">
    <text evidence="4">The sequence shown here is derived from an EMBL/GenBank/DDBJ whole genome shotgun (WGS) entry which is preliminary data.</text>
</comment>
<gene>
    <name evidence="4" type="ORF">THAOC_10340</name>
</gene>
<dbReference type="EMBL" id="AGNL01011299">
    <property type="protein sequence ID" value="EJK68473.1"/>
    <property type="molecule type" value="Genomic_DNA"/>
</dbReference>
<dbReference type="PANTHER" id="PTHR45964">
    <property type="entry name" value="WSCD FAMILY MEMBER CG9164"/>
    <property type="match status" value="1"/>
</dbReference>
<dbReference type="OrthoDB" id="5985073at2759"/>
<proteinExistence type="inferred from homology"/>
<evidence type="ECO:0000313" key="4">
    <source>
        <dbReference type="EMBL" id="EJK68473.1"/>
    </source>
</evidence>
<evidence type="ECO:0000256" key="1">
    <source>
        <dbReference type="ARBA" id="ARBA00010236"/>
    </source>
</evidence>
<dbReference type="Gene3D" id="3.40.50.300">
    <property type="entry name" value="P-loop containing nucleotide triphosphate hydrolases"/>
    <property type="match status" value="1"/>
</dbReference>
<feature type="domain" description="Sulfotransferase" evidence="3">
    <location>
        <begin position="536"/>
        <end position="660"/>
    </location>
</feature>
<feature type="compositionally biased region" description="Basic and acidic residues" evidence="2">
    <location>
        <begin position="312"/>
        <end position="329"/>
    </location>
</feature>
<dbReference type="eggNOG" id="KOG4157">
    <property type="taxonomic scope" value="Eukaryota"/>
</dbReference>
<keyword evidence="5" id="KW-1185">Reference proteome</keyword>
<dbReference type="Proteomes" id="UP000266841">
    <property type="component" value="Unassembled WGS sequence"/>
</dbReference>
<accession>K0SQ86</accession>
<evidence type="ECO:0000256" key="2">
    <source>
        <dbReference type="SAM" id="MobiDB-lite"/>
    </source>
</evidence>
<sequence>MYHPPERSGVGSQTISSFDESRGSGGVASTRTIGGGGRRIAQVQNSGRMAAGRMGGRGSRGRQQQPGTRQQQTQQRQMQQQPKQRMIRIPKLRFHVLQEMHGSYLTLRIFNYLDDRSRYSIFAAMGWPANNYNARKAHLAKQVENRRRIKAGLPPLECTNPNCNNARCPAKLKKAEEEARANGLLHTHQEEIVGLGTVKEEGDDSKDGGEGKKLCSEDRARPVEVGDKEGEASEDSPPIEGMAQLALGKTRDGGEDSSITNDGEDEKRENSNTETKVEALASESRDEYPQMQEVGGTLEEKGDTSDPSSEEEGSKYEKKKPEDERPLTPEEEALKKYRDEQELLPLLSSRVDPDTLLDRLNTRRLYKRINFYKRENRRKVLLMAETALEVAGGGADITDEDKIYSAIQQVMGANCEGISDMYDYDVKEKNTNNVVWKKNMTVREMASQEWQDLLELARCRKMGNELPRFFIPPRYELLMFTPCPRAVTALASYPRSGNSLMRTMYEGTTLRVTGSDMQGGLAQHDLVGEMAVGTNCVQFVKTHYPERRATPFRCARVVLLVRNPFDCIESFYNLMMTGKHTASVSEEVRQKTAVIWERYVIKELRVWIRFHMFWIKQKIPMLLVRYEDIIRDPGRVMERVTAFSLEVKVMSDIFDDRINRVIREQDDLSKMGSYKPRSGGIGKAFSKFSPELIKKMGFKTNPELRQLMELFGYDKLLKTQQSEWSEMPSLPDCGLEWAREDTIPDPKNPPSIILNRGNLARTNEKVTRWQLLKRELGVVEECKDPNCANPNCPAKRKEAAEKEARRRRAEETLLAKKKLQLIQNALRDGLETEYNDVEAYNEDAEKIMTKPPSPEDSPSQKENTELNAAQA</sequence>
<dbReference type="OMA" id="ENECDCE"/>
<organism evidence="4 5">
    <name type="scientific">Thalassiosira oceanica</name>
    <name type="common">Marine diatom</name>
    <dbReference type="NCBI Taxonomy" id="159749"/>
    <lineage>
        <taxon>Eukaryota</taxon>
        <taxon>Sar</taxon>
        <taxon>Stramenopiles</taxon>
        <taxon>Ochrophyta</taxon>
        <taxon>Bacillariophyta</taxon>
        <taxon>Coscinodiscophyceae</taxon>
        <taxon>Thalassiosirophycidae</taxon>
        <taxon>Thalassiosirales</taxon>
        <taxon>Thalassiosiraceae</taxon>
        <taxon>Thalassiosira</taxon>
    </lineage>
</organism>
<feature type="compositionally biased region" description="Basic and acidic residues" evidence="2">
    <location>
        <begin position="205"/>
        <end position="231"/>
    </location>
</feature>
<dbReference type="InterPro" id="IPR027417">
    <property type="entry name" value="P-loop_NTPase"/>
</dbReference>
<name>K0SQ86_THAOC</name>
<feature type="compositionally biased region" description="Basic and acidic residues" evidence="2">
    <location>
        <begin position="265"/>
        <end position="288"/>
    </location>
</feature>
<dbReference type="SUPFAM" id="SSF52540">
    <property type="entry name" value="P-loop containing nucleoside triphosphate hydrolases"/>
    <property type="match status" value="1"/>
</dbReference>
<feature type="region of interest" description="Disordered" evidence="2">
    <location>
        <begin position="1"/>
        <end position="85"/>
    </location>
</feature>
<feature type="region of interest" description="Disordered" evidence="2">
    <location>
        <begin position="187"/>
        <end position="329"/>
    </location>
</feature>
<reference evidence="4 5" key="1">
    <citation type="journal article" date="2012" name="Genome Biol.">
        <title>Genome and low-iron response of an oceanic diatom adapted to chronic iron limitation.</title>
        <authorList>
            <person name="Lommer M."/>
            <person name="Specht M."/>
            <person name="Roy A.S."/>
            <person name="Kraemer L."/>
            <person name="Andreson R."/>
            <person name="Gutowska M.A."/>
            <person name="Wolf J."/>
            <person name="Bergner S.V."/>
            <person name="Schilhabel M.B."/>
            <person name="Klostermeier U.C."/>
            <person name="Beiko R.G."/>
            <person name="Rosenstiel P."/>
            <person name="Hippler M."/>
            <person name="Laroche J."/>
        </authorList>
    </citation>
    <scope>NUCLEOTIDE SEQUENCE [LARGE SCALE GENOMIC DNA]</scope>
    <source>
        <strain evidence="4 5">CCMP1005</strain>
    </source>
</reference>
<evidence type="ECO:0000259" key="3">
    <source>
        <dbReference type="Pfam" id="PF00685"/>
    </source>
</evidence>
<dbReference type="InterPro" id="IPR000863">
    <property type="entry name" value="Sulfotransferase_dom"/>
</dbReference>